<protein>
    <submittedName>
        <fullName evidence="2">Uncharacterized protein</fullName>
    </submittedName>
</protein>
<keyword evidence="1" id="KW-0812">Transmembrane</keyword>
<comment type="caution">
    <text evidence="2">The sequence shown here is derived from an EMBL/GenBank/DDBJ whole genome shotgun (WGS) entry which is preliminary data.</text>
</comment>
<evidence type="ECO:0000313" key="3">
    <source>
        <dbReference type="Proteomes" id="UP000216681"/>
    </source>
</evidence>
<feature type="transmembrane region" description="Helical" evidence="1">
    <location>
        <begin position="34"/>
        <end position="58"/>
    </location>
</feature>
<keyword evidence="1" id="KW-1133">Transmembrane helix</keyword>
<dbReference type="AlphaFoldDB" id="A0AB73PGZ8"/>
<gene>
    <name evidence="2" type="ORF">CBG15_03925</name>
</gene>
<reference evidence="2 3" key="1">
    <citation type="submission" date="2017-05" db="EMBL/GenBank/DDBJ databases">
        <authorList>
            <person name="Lin X.B."/>
            <person name="Stothard P."/>
            <person name="Tasseva G."/>
            <person name="Walter J."/>
        </authorList>
    </citation>
    <scope>NUCLEOTIDE SEQUENCE [LARGE SCALE GENOMIC DNA]</scope>
    <source>
        <strain evidence="2 3">105n</strain>
    </source>
</reference>
<name>A0AB73PGZ8_LIMRT</name>
<dbReference type="EMBL" id="NGPX01000014">
    <property type="protein sequence ID" value="OYS94511.1"/>
    <property type="molecule type" value="Genomic_DNA"/>
</dbReference>
<feature type="transmembrane region" description="Helical" evidence="1">
    <location>
        <begin position="7"/>
        <end position="28"/>
    </location>
</feature>
<evidence type="ECO:0000313" key="2">
    <source>
        <dbReference type="EMBL" id="OYS94511.1"/>
    </source>
</evidence>
<proteinExistence type="predicted"/>
<keyword evidence="1" id="KW-0472">Membrane</keyword>
<dbReference type="RefSeq" id="WP_094512254.1">
    <property type="nucleotide sequence ID" value="NZ_JAJGVY010000351.1"/>
</dbReference>
<evidence type="ECO:0000256" key="1">
    <source>
        <dbReference type="SAM" id="Phobius"/>
    </source>
</evidence>
<reference evidence="2 3" key="2">
    <citation type="submission" date="2017-09" db="EMBL/GenBank/DDBJ databases">
        <title>Tripartite evolution among Lactobacillus johnsonii, Lactobacillus taiwanensis, Lactobacillus reuteri and their rodent host.</title>
        <authorList>
            <person name="Wang T."/>
            <person name="Knowles S."/>
            <person name="Cheng C."/>
        </authorList>
    </citation>
    <scope>NUCLEOTIDE SEQUENCE [LARGE SCALE GENOMIC DNA]</scope>
    <source>
        <strain evidence="2 3">105n</strain>
    </source>
</reference>
<accession>A0AB73PGZ8</accession>
<organism evidence="2 3">
    <name type="scientific">Limosilactobacillus reuteri</name>
    <name type="common">Lactobacillus reuteri</name>
    <dbReference type="NCBI Taxonomy" id="1598"/>
    <lineage>
        <taxon>Bacteria</taxon>
        <taxon>Bacillati</taxon>
        <taxon>Bacillota</taxon>
        <taxon>Bacilli</taxon>
        <taxon>Lactobacillales</taxon>
        <taxon>Lactobacillaceae</taxon>
        <taxon>Limosilactobacillus</taxon>
    </lineage>
</organism>
<dbReference type="Proteomes" id="UP000216681">
    <property type="component" value="Unassembled WGS sequence"/>
</dbReference>
<sequence length="60" mass="6236">MTILAMYYLIPLVVISFISFSSGVMILLKNSESFSGQLVGCLAIVIGIGLGVCIAKLIGG</sequence>